<protein>
    <recommendedName>
        <fullName evidence="3">Helix-turn-helix domain protein</fullName>
    </recommendedName>
</protein>
<dbReference type="Proteomes" id="UP000316714">
    <property type="component" value="Unassembled WGS sequence"/>
</dbReference>
<evidence type="ECO:0008006" key="3">
    <source>
        <dbReference type="Google" id="ProtNLM"/>
    </source>
</evidence>
<sequence>MDFLTTKQVAELLGVEPWRVRRLYETAALPEPGRFGGKRALPRSAVADVAIALRRRGWLPAVSPASTLQEAGRDG</sequence>
<reference evidence="1 2" key="1">
    <citation type="submission" date="2019-02" db="EMBL/GenBank/DDBJ databases">
        <title>Deep-cultivation of Planctomycetes and their phenomic and genomic characterization uncovers novel biology.</title>
        <authorList>
            <person name="Wiegand S."/>
            <person name="Jogler M."/>
            <person name="Boedeker C."/>
            <person name="Pinto D."/>
            <person name="Vollmers J."/>
            <person name="Rivas-Marin E."/>
            <person name="Kohn T."/>
            <person name="Peeters S.H."/>
            <person name="Heuer A."/>
            <person name="Rast P."/>
            <person name="Oberbeckmann S."/>
            <person name="Bunk B."/>
            <person name="Jeske O."/>
            <person name="Meyerdierks A."/>
            <person name="Storesund J.E."/>
            <person name="Kallscheuer N."/>
            <person name="Luecker S."/>
            <person name="Lage O.M."/>
            <person name="Pohl T."/>
            <person name="Merkel B.J."/>
            <person name="Hornburger P."/>
            <person name="Mueller R.-W."/>
            <person name="Bruemmer F."/>
            <person name="Labrenz M."/>
            <person name="Spormann A.M."/>
            <person name="Op Den Camp H."/>
            <person name="Overmann J."/>
            <person name="Amann R."/>
            <person name="Jetten M.S.M."/>
            <person name="Mascher T."/>
            <person name="Medema M.H."/>
            <person name="Devos D.P."/>
            <person name="Kaster A.-K."/>
            <person name="Ovreas L."/>
            <person name="Rohde M."/>
            <person name="Galperin M.Y."/>
            <person name="Jogler C."/>
        </authorList>
    </citation>
    <scope>NUCLEOTIDE SEQUENCE [LARGE SCALE GENOMIC DNA]</scope>
    <source>
        <strain evidence="1 2">KOR34</strain>
    </source>
</reference>
<dbReference type="InterPro" id="IPR009061">
    <property type="entry name" value="DNA-bd_dom_put_sf"/>
</dbReference>
<evidence type="ECO:0000313" key="1">
    <source>
        <dbReference type="EMBL" id="TWT33901.1"/>
    </source>
</evidence>
<dbReference type="RefSeq" id="WP_146566900.1">
    <property type="nucleotide sequence ID" value="NZ_SIHJ01000002.1"/>
</dbReference>
<dbReference type="SUPFAM" id="SSF46955">
    <property type="entry name" value="Putative DNA-binding domain"/>
    <property type="match status" value="1"/>
</dbReference>
<dbReference type="OrthoDB" id="3784042at2"/>
<comment type="caution">
    <text evidence="1">The sequence shown here is derived from an EMBL/GenBank/DDBJ whole genome shotgun (WGS) entry which is preliminary data.</text>
</comment>
<accession>A0A5C5V6L4</accession>
<gene>
    <name evidence="1" type="ORF">KOR34_37370</name>
</gene>
<name>A0A5C5V6L4_9BACT</name>
<dbReference type="EMBL" id="SIHJ01000002">
    <property type="protein sequence ID" value="TWT33901.1"/>
    <property type="molecule type" value="Genomic_DNA"/>
</dbReference>
<organism evidence="1 2">
    <name type="scientific">Posidoniimonas corsicana</name>
    <dbReference type="NCBI Taxonomy" id="1938618"/>
    <lineage>
        <taxon>Bacteria</taxon>
        <taxon>Pseudomonadati</taxon>
        <taxon>Planctomycetota</taxon>
        <taxon>Planctomycetia</taxon>
        <taxon>Pirellulales</taxon>
        <taxon>Lacipirellulaceae</taxon>
        <taxon>Posidoniimonas</taxon>
    </lineage>
</organism>
<keyword evidence="2" id="KW-1185">Reference proteome</keyword>
<evidence type="ECO:0000313" key="2">
    <source>
        <dbReference type="Proteomes" id="UP000316714"/>
    </source>
</evidence>
<proteinExistence type="predicted"/>
<dbReference type="AlphaFoldDB" id="A0A5C5V6L4"/>